<keyword evidence="3" id="KW-1185">Reference proteome</keyword>
<organism evidence="2 3">
    <name type="scientific">Capsaspora owczarzaki (strain ATCC 30864)</name>
    <dbReference type="NCBI Taxonomy" id="595528"/>
    <lineage>
        <taxon>Eukaryota</taxon>
        <taxon>Filasterea</taxon>
        <taxon>Capsaspora</taxon>
    </lineage>
</organism>
<dbReference type="EMBL" id="KE346360">
    <property type="protein sequence ID" value="KJE89330.1"/>
    <property type="molecule type" value="Genomic_DNA"/>
</dbReference>
<feature type="compositionally biased region" description="Basic residues" evidence="1">
    <location>
        <begin position="232"/>
        <end position="241"/>
    </location>
</feature>
<dbReference type="OrthoDB" id="197967at2759"/>
<dbReference type="Proteomes" id="UP000008743">
    <property type="component" value="Unassembled WGS sequence"/>
</dbReference>
<evidence type="ECO:0000313" key="2">
    <source>
        <dbReference type="EMBL" id="KJE89330.1"/>
    </source>
</evidence>
<dbReference type="eggNOG" id="KOG1297">
    <property type="taxonomic scope" value="Eukaryota"/>
</dbReference>
<dbReference type="RefSeq" id="XP_004365696.2">
    <property type="nucleotide sequence ID" value="XM_004365639.2"/>
</dbReference>
<dbReference type="InterPro" id="IPR019129">
    <property type="entry name" value="Folate-sensitive_fs_Fra10Ac1"/>
</dbReference>
<dbReference type="Pfam" id="PF09725">
    <property type="entry name" value="Fra10Ac1"/>
    <property type="match status" value="1"/>
</dbReference>
<dbReference type="PhylomeDB" id="A0A0D2WHY0"/>
<feature type="compositionally biased region" description="Acidic residues" evidence="1">
    <location>
        <begin position="245"/>
        <end position="254"/>
    </location>
</feature>
<protein>
    <submittedName>
        <fullName evidence="2">Folate-sensitive fragile site protein Fra10Ac1</fullName>
    </submittedName>
</protein>
<reference evidence="3" key="1">
    <citation type="submission" date="2011-02" db="EMBL/GenBank/DDBJ databases">
        <title>The Genome Sequence of Capsaspora owczarzaki ATCC 30864.</title>
        <authorList>
            <person name="Russ C."/>
            <person name="Cuomo C."/>
            <person name="Burger G."/>
            <person name="Gray M.W."/>
            <person name="Holland P.W.H."/>
            <person name="King N."/>
            <person name="Lang F.B.F."/>
            <person name="Roger A.J."/>
            <person name="Ruiz-Trillo I."/>
            <person name="Young S.K."/>
            <person name="Zeng Q."/>
            <person name="Gargeya S."/>
            <person name="Alvarado L."/>
            <person name="Berlin A."/>
            <person name="Chapman S.B."/>
            <person name="Chen Z."/>
            <person name="Freedman E."/>
            <person name="Gellesch M."/>
            <person name="Goldberg J."/>
            <person name="Griggs A."/>
            <person name="Gujja S."/>
            <person name="Heilman E."/>
            <person name="Heiman D."/>
            <person name="Howarth C."/>
            <person name="Mehta T."/>
            <person name="Neiman D."/>
            <person name="Pearson M."/>
            <person name="Roberts A."/>
            <person name="Saif S."/>
            <person name="Shea T."/>
            <person name="Shenoy N."/>
            <person name="Sisk P."/>
            <person name="Stolte C."/>
            <person name="Sykes S."/>
            <person name="White J."/>
            <person name="Yandava C."/>
            <person name="Haas B."/>
            <person name="Nusbaum C."/>
            <person name="Birren B."/>
        </authorList>
    </citation>
    <scope>NUCLEOTIDE SEQUENCE</scope>
    <source>
        <strain evidence="3">ATCC 30864</strain>
    </source>
</reference>
<feature type="compositionally biased region" description="Basic and acidic residues" evidence="1">
    <location>
        <begin position="271"/>
        <end position="283"/>
    </location>
</feature>
<accession>A0A0D2WHY0</accession>
<evidence type="ECO:0000313" key="3">
    <source>
        <dbReference type="Proteomes" id="UP000008743"/>
    </source>
</evidence>
<feature type="compositionally biased region" description="Basic residues" evidence="1">
    <location>
        <begin position="261"/>
        <end position="270"/>
    </location>
</feature>
<proteinExistence type="predicted"/>
<name>A0A0D2WHY0_CAPO3</name>
<dbReference type="STRING" id="595528.A0A0D2WHY0"/>
<feature type="compositionally biased region" description="Low complexity" evidence="1">
    <location>
        <begin position="218"/>
        <end position="227"/>
    </location>
</feature>
<dbReference type="AlphaFoldDB" id="A0A0D2WHY0"/>
<feature type="region of interest" description="Disordered" evidence="1">
    <location>
        <begin position="200"/>
        <end position="320"/>
    </location>
</feature>
<gene>
    <name evidence="2" type="ORF">CAOG_000825</name>
</gene>
<sequence length="335" mass="37338">MSDLDAVKRQHRFIWRDDDRLASTGAAAAASASTGAAEGVMTARIAWEQRLAARFYDRLFKEYCLADLRFYKEGRIALRWRTEREVLQGRGQFSCGNLKCATTPATTTTTTTTTMPTTAAANSTTVTTHTRAGAPVGDAGSGRLYTWEVNFRYEEKGEVRNALVKLRLCGGCSDMLNYRKQSKRARSPDRLDEDAWHEMQSFNPARPRRHDSNQAVESRSSSSSSLSADHHSAKRRHRRRRSESDDSDLDDDAPLADTGQKSHRRRRKARLEHTDEEDKKEEGQDGETAAAAATDSPEESAASGADIWSKAPAVQQDDREEAAANIDSYFASVFH</sequence>
<dbReference type="InParanoid" id="A0A0D2WHY0"/>
<evidence type="ECO:0000256" key="1">
    <source>
        <dbReference type="SAM" id="MobiDB-lite"/>
    </source>
</evidence>